<reference evidence="2" key="3">
    <citation type="submission" date="2020-09" db="EMBL/GenBank/DDBJ databases">
        <authorList>
            <person name="Sun Q."/>
            <person name="Zhou Y."/>
        </authorList>
    </citation>
    <scope>NUCLEOTIDE SEQUENCE</scope>
    <source>
        <strain evidence="2">CGMCC 1.14984</strain>
    </source>
</reference>
<evidence type="ECO:0000313" key="4">
    <source>
        <dbReference type="Proteomes" id="UP000621856"/>
    </source>
</evidence>
<dbReference type="RefSeq" id="WP_155141225.1">
    <property type="nucleotide sequence ID" value="NZ_BMGZ01000002.1"/>
</dbReference>
<sequence>MQWPPNWEVFTELSNLQIQLHWATATIAFFLGLVIFSLPKGTVPHKTMGAIYAVLMITTAIAAFFVRRGDVSGMEYFSLKGMTWIHLFVPLTLFGIFGGLWGILVQKDRRAHRGPLIGSYIGALIIAGALTFLPDRRMRLFFFGEPERIDGLVENMRQGASFLADIPAFLF</sequence>
<dbReference type="Pfam" id="PF10067">
    <property type="entry name" value="DUF2306"/>
    <property type="match status" value="1"/>
</dbReference>
<keyword evidence="5" id="KW-1185">Reference proteome</keyword>
<feature type="transmembrane region" description="Helical" evidence="1">
    <location>
        <begin position="50"/>
        <end position="67"/>
    </location>
</feature>
<evidence type="ECO:0000313" key="3">
    <source>
        <dbReference type="EMBL" id="NHK28873.1"/>
    </source>
</evidence>
<feature type="transmembrane region" description="Helical" evidence="1">
    <location>
        <begin position="116"/>
        <end position="133"/>
    </location>
</feature>
<comment type="caution">
    <text evidence="2">The sequence shown here is derived from an EMBL/GenBank/DDBJ whole genome shotgun (WGS) entry which is preliminary data.</text>
</comment>
<protein>
    <submittedName>
        <fullName evidence="3">DUF2306 domain-containing protein</fullName>
    </submittedName>
</protein>
<proteinExistence type="predicted"/>
<feature type="transmembrane region" description="Helical" evidence="1">
    <location>
        <begin position="87"/>
        <end position="104"/>
    </location>
</feature>
<reference evidence="2" key="1">
    <citation type="journal article" date="2014" name="Int. J. Syst. Evol. Microbiol.">
        <title>Complete genome sequence of Corynebacterium casei LMG S-19264T (=DSM 44701T), isolated from a smear-ripened cheese.</title>
        <authorList>
            <consortium name="US DOE Joint Genome Institute (JGI-PGF)"/>
            <person name="Walter F."/>
            <person name="Albersmeier A."/>
            <person name="Kalinowski J."/>
            <person name="Ruckert C."/>
        </authorList>
    </citation>
    <scope>NUCLEOTIDE SEQUENCE</scope>
    <source>
        <strain evidence="2">CGMCC 1.14984</strain>
    </source>
</reference>
<accession>A0A8J3A392</accession>
<evidence type="ECO:0000313" key="2">
    <source>
        <dbReference type="EMBL" id="GGH99774.1"/>
    </source>
</evidence>
<feature type="transmembrane region" description="Helical" evidence="1">
    <location>
        <begin position="20"/>
        <end position="38"/>
    </location>
</feature>
<organism evidence="2 4">
    <name type="scientific">Aquisalinus luteolus</name>
    <dbReference type="NCBI Taxonomy" id="1566827"/>
    <lineage>
        <taxon>Bacteria</taxon>
        <taxon>Pseudomonadati</taxon>
        <taxon>Pseudomonadota</taxon>
        <taxon>Alphaproteobacteria</taxon>
        <taxon>Parvularculales</taxon>
        <taxon>Parvularculaceae</taxon>
        <taxon>Aquisalinus</taxon>
    </lineage>
</organism>
<gene>
    <name evidence="3" type="ORF">FF098_013205</name>
    <name evidence="2" type="ORF">GCM10011355_26530</name>
</gene>
<dbReference type="Proteomes" id="UP000621856">
    <property type="component" value="Unassembled WGS sequence"/>
</dbReference>
<dbReference type="InterPro" id="IPR018750">
    <property type="entry name" value="DUF2306_membrane"/>
</dbReference>
<keyword evidence="1" id="KW-0472">Membrane</keyword>
<dbReference type="EMBL" id="BMGZ01000002">
    <property type="protein sequence ID" value="GGH99774.1"/>
    <property type="molecule type" value="Genomic_DNA"/>
</dbReference>
<evidence type="ECO:0000313" key="5">
    <source>
        <dbReference type="Proteomes" id="UP000818603"/>
    </source>
</evidence>
<dbReference type="Proteomes" id="UP000818603">
    <property type="component" value="Unassembled WGS sequence"/>
</dbReference>
<keyword evidence="1" id="KW-1133">Transmembrane helix</keyword>
<evidence type="ECO:0000256" key="1">
    <source>
        <dbReference type="SAM" id="Phobius"/>
    </source>
</evidence>
<name>A0A8J3A392_9PROT</name>
<reference evidence="3 5" key="2">
    <citation type="submission" date="2020-02" db="EMBL/GenBank/DDBJ databases">
        <title>Genome sequence of Parvularcula flava strain NH6-79.</title>
        <authorList>
            <person name="Abdul Karim M.H."/>
            <person name="Lam M.Q."/>
            <person name="Chen S.J."/>
            <person name="Yahya A."/>
            <person name="Shahir S."/>
            <person name="Shamsir M.S."/>
            <person name="Chong C.S."/>
        </authorList>
    </citation>
    <scope>NUCLEOTIDE SEQUENCE [LARGE SCALE GENOMIC DNA]</scope>
    <source>
        <strain evidence="3 5">NH6-79</strain>
    </source>
</reference>
<keyword evidence="1" id="KW-0812">Transmembrane</keyword>
<dbReference type="EMBL" id="VCJR02000002">
    <property type="protein sequence ID" value="NHK28873.1"/>
    <property type="molecule type" value="Genomic_DNA"/>
</dbReference>
<dbReference type="AlphaFoldDB" id="A0A8J3A392"/>